<name>A0A929BDH3_9PSEU</name>
<dbReference type="Proteomes" id="UP000598360">
    <property type="component" value="Unassembled WGS sequence"/>
</dbReference>
<comment type="caution">
    <text evidence="1">The sequence shown here is derived from an EMBL/GenBank/DDBJ whole genome shotgun (WGS) entry which is preliminary data.</text>
</comment>
<dbReference type="InterPro" id="IPR019270">
    <property type="entry name" value="DUF2283"/>
</dbReference>
<evidence type="ECO:0000313" key="1">
    <source>
        <dbReference type="EMBL" id="MBE9376046.1"/>
    </source>
</evidence>
<reference evidence="1" key="1">
    <citation type="submission" date="2020-10" db="EMBL/GenBank/DDBJ databases">
        <title>Diversity and distribution of actinomycetes associated with coral in the coast of Hainan.</title>
        <authorList>
            <person name="Li F."/>
        </authorList>
    </citation>
    <scope>NUCLEOTIDE SEQUENCE</scope>
    <source>
        <strain evidence="1">HNM0983</strain>
    </source>
</reference>
<proteinExistence type="predicted"/>
<gene>
    <name evidence="1" type="ORF">IQ251_16465</name>
</gene>
<dbReference type="Pfam" id="PF10049">
    <property type="entry name" value="DUF2283"/>
    <property type="match status" value="1"/>
</dbReference>
<protein>
    <submittedName>
        <fullName evidence="1">DUF2283 domain-containing protein</fullName>
    </submittedName>
</protein>
<organism evidence="1 2">
    <name type="scientific">Saccharopolyspora montiporae</name>
    <dbReference type="NCBI Taxonomy" id="2781240"/>
    <lineage>
        <taxon>Bacteria</taxon>
        <taxon>Bacillati</taxon>
        <taxon>Actinomycetota</taxon>
        <taxon>Actinomycetes</taxon>
        <taxon>Pseudonocardiales</taxon>
        <taxon>Pseudonocardiaceae</taxon>
        <taxon>Saccharopolyspora</taxon>
    </lineage>
</organism>
<evidence type="ECO:0000313" key="2">
    <source>
        <dbReference type="Proteomes" id="UP000598360"/>
    </source>
</evidence>
<sequence>MHWEYSPDSDAAYLHLTRAEPAAGRESIEVPVPDAVTSAVVLDWQDGILVGIEVQRASTVLDPDLLARAMRPGQT</sequence>
<dbReference type="AlphaFoldDB" id="A0A929BDH3"/>
<accession>A0A929BDH3</accession>
<keyword evidence="2" id="KW-1185">Reference proteome</keyword>
<dbReference type="EMBL" id="JADEYC010000030">
    <property type="protein sequence ID" value="MBE9376046.1"/>
    <property type="molecule type" value="Genomic_DNA"/>
</dbReference>
<dbReference type="RefSeq" id="WP_193929482.1">
    <property type="nucleotide sequence ID" value="NZ_JADEYC010000030.1"/>
</dbReference>